<dbReference type="EMBL" id="BDIP01003499">
    <property type="protein sequence ID" value="GIQ87790.1"/>
    <property type="molecule type" value="Genomic_DNA"/>
</dbReference>
<organism evidence="2 3">
    <name type="scientific">Kipferlia bialata</name>
    <dbReference type="NCBI Taxonomy" id="797122"/>
    <lineage>
        <taxon>Eukaryota</taxon>
        <taxon>Metamonada</taxon>
        <taxon>Carpediemonas-like organisms</taxon>
        <taxon>Kipferlia</taxon>
    </lineage>
</organism>
<evidence type="ECO:0000313" key="3">
    <source>
        <dbReference type="Proteomes" id="UP000265618"/>
    </source>
</evidence>
<keyword evidence="3" id="KW-1185">Reference proteome</keyword>
<evidence type="ECO:0000313" key="2">
    <source>
        <dbReference type="EMBL" id="GIQ87790.1"/>
    </source>
</evidence>
<accession>A0A9K3D4Z1</accession>
<reference evidence="2 3" key="1">
    <citation type="journal article" date="2018" name="PLoS ONE">
        <title>The draft genome of Kipferlia bialata reveals reductive genome evolution in fornicate parasites.</title>
        <authorList>
            <person name="Tanifuji G."/>
            <person name="Takabayashi S."/>
            <person name="Kume K."/>
            <person name="Takagi M."/>
            <person name="Nakayama T."/>
            <person name="Kamikawa R."/>
            <person name="Inagaki Y."/>
            <person name="Hashimoto T."/>
        </authorList>
    </citation>
    <scope>NUCLEOTIDE SEQUENCE [LARGE SCALE GENOMIC DNA]</scope>
    <source>
        <strain evidence="2">NY0173</strain>
    </source>
</reference>
<evidence type="ECO:0000256" key="1">
    <source>
        <dbReference type="SAM" id="Phobius"/>
    </source>
</evidence>
<comment type="caution">
    <text evidence="2">The sequence shown here is derived from an EMBL/GenBank/DDBJ whole genome shotgun (WGS) entry which is preliminary data.</text>
</comment>
<feature type="transmembrane region" description="Helical" evidence="1">
    <location>
        <begin position="288"/>
        <end position="309"/>
    </location>
</feature>
<proteinExistence type="predicted"/>
<feature type="transmembrane region" description="Helical" evidence="1">
    <location>
        <begin position="81"/>
        <end position="103"/>
    </location>
</feature>
<dbReference type="Proteomes" id="UP000265618">
    <property type="component" value="Unassembled WGS sequence"/>
</dbReference>
<name>A0A9K3D4Z1_9EUKA</name>
<protein>
    <submittedName>
        <fullName evidence="2">Uncharacterized protein</fullName>
    </submittedName>
</protein>
<feature type="transmembrane region" description="Helical" evidence="1">
    <location>
        <begin position="218"/>
        <end position="239"/>
    </location>
</feature>
<feature type="transmembrane region" description="Helical" evidence="1">
    <location>
        <begin position="109"/>
        <end position="128"/>
    </location>
</feature>
<gene>
    <name evidence="2" type="ORF">KIPB_009900</name>
</gene>
<sequence length="402" mass="41518">MGAQRVGLVLASVVFYIAVVSKLGANAAASSTSLIATALVGAELVSGASLRFPFLPIVGVVVSLIALYVPEAVFTSSLVRALVILSGAVVGLAGTLSVVSLSPTTAPRNVAAVGCVMCLGMLGGYLVISVSLPPLVLPLSAAACVLGHATSLSASMGVRVRVPFLALVSLALMVPSTMMHPLYGAVARLCLSGAYLYLSPCPPPRPSKWRMWLGGWVLMEVVFVLDAVCMDALSTLVFLLGEDETLAVPPLHPLVSVGVALLALLVAPPSLHPVWALCTLVFSAFPRYPVAMLLFQISIYSLPCLATGVRACSLTSLPRAVGVPLLASFASRVGVGLSISIYGVPSAVSLCHSEAVSRGQDPLLWASVGCGLVVVGHMVVCAVQNRVLGYSDEEEEAMEVSK</sequence>
<feature type="transmembrane region" description="Helical" evidence="1">
    <location>
        <begin position="251"/>
        <end position="268"/>
    </location>
</feature>
<feature type="transmembrane region" description="Helical" evidence="1">
    <location>
        <begin position="52"/>
        <end position="69"/>
    </location>
</feature>
<keyword evidence="1" id="KW-1133">Transmembrane helix</keyword>
<keyword evidence="1" id="KW-0812">Transmembrane</keyword>
<feature type="transmembrane region" description="Helical" evidence="1">
    <location>
        <begin position="158"/>
        <end position="175"/>
    </location>
</feature>
<feature type="transmembrane region" description="Helical" evidence="1">
    <location>
        <begin position="321"/>
        <end position="343"/>
    </location>
</feature>
<keyword evidence="1" id="KW-0472">Membrane</keyword>
<dbReference type="AlphaFoldDB" id="A0A9K3D4Z1"/>
<feature type="transmembrane region" description="Helical" evidence="1">
    <location>
        <begin position="363"/>
        <end position="383"/>
    </location>
</feature>